<feature type="binding site" evidence="2">
    <location>
        <begin position="3"/>
        <end position="6"/>
    </location>
    <ligand>
        <name>substrate</name>
    </ligand>
</feature>
<comment type="caution">
    <text evidence="3">The sequence shown here is derived from an EMBL/GenBank/DDBJ whole genome shotgun (WGS) entry which is preliminary data.</text>
</comment>
<gene>
    <name evidence="3" type="primary">uppS</name>
    <name evidence="3" type="ORF">ENP86_03890</name>
</gene>
<dbReference type="PANTHER" id="PTHR10291:SF0">
    <property type="entry name" value="DEHYDRODOLICHYL DIPHOSPHATE SYNTHASE 2"/>
    <property type="match status" value="1"/>
</dbReference>
<comment type="function">
    <text evidence="2">Catalyzes the condensation of isopentenyl diphosphate (IPP) with allylic pyrophosphates generating different type of terpenoids.</text>
</comment>
<dbReference type="GO" id="GO:0000287">
    <property type="term" value="F:magnesium ion binding"/>
    <property type="evidence" value="ECO:0007669"/>
    <property type="project" value="UniProtKB-UniRule"/>
</dbReference>
<keyword evidence="2" id="KW-0479">Metal-binding</keyword>
<reference evidence="3" key="1">
    <citation type="journal article" date="2020" name="mSystems">
        <title>Genome- and Community-Level Interaction Insights into Carbon Utilization and Element Cycling Functions of Hydrothermarchaeota in Hydrothermal Sediment.</title>
        <authorList>
            <person name="Zhou Z."/>
            <person name="Liu Y."/>
            <person name="Xu W."/>
            <person name="Pan J."/>
            <person name="Luo Z.H."/>
            <person name="Li M."/>
        </authorList>
    </citation>
    <scope>NUCLEOTIDE SEQUENCE [LARGE SCALE GENOMIC DNA]</scope>
    <source>
        <strain evidence="3">SpSt-258</strain>
    </source>
</reference>
<feature type="binding site" evidence="2">
    <location>
        <begin position="47"/>
        <end position="49"/>
    </location>
    <ligand>
        <name>substrate</name>
    </ligand>
</feature>
<dbReference type="InterPro" id="IPR001441">
    <property type="entry name" value="UPP_synth-like"/>
</dbReference>
<keyword evidence="2" id="KW-0460">Magnesium</keyword>
<feature type="active site" description="Proton acceptor" evidence="2">
    <location>
        <position position="50"/>
    </location>
</feature>
<feature type="binding site" evidence="2">
    <location>
        <position position="19"/>
    </location>
    <ligand>
        <name>substrate</name>
    </ligand>
</feature>
<dbReference type="GO" id="GO:0016094">
    <property type="term" value="P:polyprenol biosynthetic process"/>
    <property type="evidence" value="ECO:0007669"/>
    <property type="project" value="TreeGrafter"/>
</dbReference>
<feature type="binding site" evidence="2">
    <location>
        <position position="51"/>
    </location>
    <ligand>
        <name>substrate</name>
    </ligand>
</feature>
<feature type="binding site" evidence="2">
    <location>
        <position position="191"/>
    </location>
    <ligand>
        <name>Mg(2+)</name>
        <dbReference type="ChEBI" id="CHEBI:18420"/>
    </ligand>
</feature>
<comment type="cofactor">
    <cofactor evidence="2">
        <name>Mg(2+)</name>
        <dbReference type="ChEBI" id="CHEBI:18420"/>
    </cofactor>
    <text evidence="2">Binds 2 magnesium ions per subunit.</text>
</comment>
<dbReference type="Gene3D" id="3.40.1180.10">
    <property type="entry name" value="Decaprenyl diphosphate synthase-like"/>
    <property type="match status" value="1"/>
</dbReference>
<dbReference type="AlphaFoldDB" id="A0A7V0Z4T6"/>
<proteinExistence type="inferred from homology"/>
<comment type="subunit">
    <text evidence="2">Homodimer.</text>
</comment>
<evidence type="ECO:0000256" key="2">
    <source>
        <dbReference type="HAMAP-Rule" id="MF_01139"/>
    </source>
</evidence>
<dbReference type="GO" id="GO:0045547">
    <property type="term" value="F:ditrans,polycis-polyprenyl diphosphate synthase [(2E,6E)-farnesyl diphosphate specific] activity"/>
    <property type="evidence" value="ECO:0007669"/>
    <property type="project" value="TreeGrafter"/>
</dbReference>
<sequence length="224" mass="26393">MDGNGRWARKRGLPRVIGHREGVESVRVIVKTAREIGIKYLTLYTFSTENWKRPKDEVQTLMNMLEEMLLKETPELNKNRVRINAIGRLDELYPNARKALDEALRLTKDNESLILTLCLNYGGQGEIVDAVKKIVLEDRKKHIDLEQFNEEKFTRYLYDPSLPPPDLLIRTGAERRERISNFLLYQIAYAEIYFTKTLWPDFRKKEFLKAIEDFKNRERLFGAV</sequence>
<feature type="binding site" evidence="2">
    <location>
        <position position="2"/>
    </location>
    <ligand>
        <name>Mg(2+)</name>
        <dbReference type="ChEBI" id="CHEBI:18420"/>
    </ligand>
</feature>
<feature type="binding site" evidence="2">
    <location>
        <position position="7"/>
    </location>
    <ligand>
        <name>substrate</name>
    </ligand>
</feature>
<protein>
    <recommendedName>
        <fullName evidence="2">Isoprenyl transferase</fullName>
        <ecNumber evidence="2">2.5.1.-</ecNumber>
    </recommendedName>
</protein>
<accession>A0A7V0Z4T6</accession>
<dbReference type="Pfam" id="PF01255">
    <property type="entry name" value="Prenyltransf"/>
    <property type="match status" value="1"/>
</dbReference>
<comment type="similarity">
    <text evidence="2">Belongs to the UPP synthase family.</text>
</comment>
<dbReference type="InterPro" id="IPR036424">
    <property type="entry name" value="UPP_synth-like_sf"/>
</dbReference>
<feature type="binding site" evidence="2">
    <location>
        <position position="53"/>
    </location>
    <ligand>
        <name>substrate</name>
    </ligand>
</feature>
<dbReference type="SUPFAM" id="SSF64005">
    <property type="entry name" value="Undecaprenyl diphosphate synthase"/>
    <property type="match status" value="1"/>
</dbReference>
<organism evidence="3">
    <name type="scientific">candidate division WOR-3 bacterium</name>
    <dbReference type="NCBI Taxonomy" id="2052148"/>
    <lineage>
        <taxon>Bacteria</taxon>
        <taxon>Bacteria division WOR-3</taxon>
    </lineage>
</organism>
<dbReference type="NCBIfam" id="TIGR00055">
    <property type="entry name" value="uppS"/>
    <property type="match status" value="1"/>
</dbReference>
<feature type="binding site" evidence="2">
    <location>
        <position position="15"/>
    </location>
    <ligand>
        <name>substrate</name>
    </ligand>
</feature>
<evidence type="ECO:0000313" key="3">
    <source>
        <dbReference type="EMBL" id="HDY58676.1"/>
    </source>
</evidence>
<dbReference type="PANTHER" id="PTHR10291">
    <property type="entry name" value="DEHYDRODOLICHYL DIPHOSPHATE SYNTHASE FAMILY MEMBER"/>
    <property type="match status" value="1"/>
</dbReference>
<dbReference type="EMBL" id="DSKY01000011">
    <property type="protein sequence ID" value="HDY58676.1"/>
    <property type="molecule type" value="Genomic_DNA"/>
</dbReference>
<feature type="binding site" evidence="2">
    <location>
        <begin position="178"/>
        <end position="180"/>
    </location>
    <ligand>
        <name>substrate</name>
    </ligand>
</feature>
<name>A0A7V0Z4T6_UNCW3</name>
<feature type="binding site" evidence="2">
    <location>
        <position position="170"/>
    </location>
    <ligand>
        <name>substrate</name>
    </ligand>
</feature>
<evidence type="ECO:0000256" key="1">
    <source>
        <dbReference type="ARBA" id="ARBA00022679"/>
    </source>
</evidence>
<dbReference type="HAMAP" id="MF_01139">
    <property type="entry name" value="ISPT"/>
    <property type="match status" value="1"/>
</dbReference>
<dbReference type="EC" id="2.5.1.-" evidence="2"/>
<dbReference type="CDD" id="cd00475">
    <property type="entry name" value="Cis_IPPS"/>
    <property type="match status" value="1"/>
</dbReference>
<dbReference type="FunFam" id="3.40.1180.10:FF:000001">
    <property type="entry name" value="(2E,6E)-farnesyl-diphosphate-specific ditrans,polycis-undecaprenyl-diphosphate synthase"/>
    <property type="match status" value="1"/>
</dbReference>
<feature type="active site" evidence="2">
    <location>
        <position position="2"/>
    </location>
</feature>
<keyword evidence="1 2" id="KW-0808">Transferase</keyword>